<feature type="transmembrane region" description="Helical" evidence="8">
    <location>
        <begin position="121"/>
        <end position="137"/>
    </location>
</feature>
<keyword evidence="4" id="KW-0378">Hydrolase</keyword>
<comment type="similarity">
    <text evidence="2">Belongs to the peptidase S54 family.</text>
</comment>
<protein>
    <submittedName>
        <fullName evidence="10">Intramembrane serine protease GlpG</fullName>
    </submittedName>
</protein>
<keyword evidence="6 8" id="KW-0472">Membrane</keyword>
<keyword evidence="10" id="KW-0645">Protease</keyword>
<name>A0A517PQT4_9PLAN</name>
<accession>A0A517PQT4</accession>
<dbReference type="AlphaFoldDB" id="A0A517PQT4"/>
<evidence type="ECO:0000256" key="2">
    <source>
        <dbReference type="ARBA" id="ARBA00009045"/>
    </source>
</evidence>
<dbReference type="EMBL" id="CP036266">
    <property type="protein sequence ID" value="QDT21743.1"/>
    <property type="molecule type" value="Genomic_DNA"/>
</dbReference>
<evidence type="ECO:0000313" key="10">
    <source>
        <dbReference type="EMBL" id="QDT21743.1"/>
    </source>
</evidence>
<feature type="domain" description="Peptidase S54 rhomboid" evidence="9">
    <location>
        <begin position="82"/>
        <end position="219"/>
    </location>
</feature>
<gene>
    <name evidence="10" type="ORF">HG66A1_35460</name>
</gene>
<comment type="subcellular location">
    <subcellularLocation>
        <location evidence="1">Membrane</location>
        <topology evidence="1">Multi-pass membrane protein</topology>
    </subcellularLocation>
</comment>
<feature type="transmembrane region" description="Helical" evidence="8">
    <location>
        <begin position="178"/>
        <end position="196"/>
    </location>
</feature>
<dbReference type="GO" id="GO:0016020">
    <property type="term" value="C:membrane"/>
    <property type="evidence" value="ECO:0007669"/>
    <property type="project" value="UniProtKB-SubCell"/>
</dbReference>
<feature type="transmembrane region" description="Helical" evidence="8">
    <location>
        <begin position="202"/>
        <end position="220"/>
    </location>
</feature>
<evidence type="ECO:0000256" key="7">
    <source>
        <dbReference type="SAM" id="MobiDB-lite"/>
    </source>
</evidence>
<feature type="transmembrane region" description="Helical" evidence="8">
    <location>
        <begin position="12"/>
        <end position="32"/>
    </location>
</feature>
<dbReference type="InterPro" id="IPR050925">
    <property type="entry name" value="Rhomboid_protease_S54"/>
</dbReference>
<dbReference type="GO" id="GO:0004252">
    <property type="term" value="F:serine-type endopeptidase activity"/>
    <property type="evidence" value="ECO:0007669"/>
    <property type="project" value="InterPro"/>
</dbReference>
<evidence type="ECO:0000256" key="6">
    <source>
        <dbReference type="ARBA" id="ARBA00023136"/>
    </source>
</evidence>
<reference evidence="10 11" key="1">
    <citation type="submission" date="2019-02" db="EMBL/GenBank/DDBJ databases">
        <title>Deep-cultivation of Planctomycetes and their phenomic and genomic characterization uncovers novel biology.</title>
        <authorList>
            <person name="Wiegand S."/>
            <person name="Jogler M."/>
            <person name="Boedeker C."/>
            <person name="Pinto D."/>
            <person name="Vollmers J."/>
            <person name="Rivas-Marin E."/>
            <person name="Kohn T."/>
            <person name="Peeters S.H."/>
            <person name="Heuer A."/>
            <person name="Rast P."/>
            <person name="Oberbeckmann S."/>
            <person name="Bunk B."/>
            <person name="Jeske O."/>
            <person name="Meyerdierks A."/>
            <person name="Storesund J.E."/>
            <person name="Kallscheuer N."/>
            <person name="Luecker S."/>
            <person name="Lage O.M."/>
            <person name="Pohl T."/>
            <person name="Merkel B.J."/>
            <person name="Hornburger P."/>
            <person name="Mueller R.-W."/>
            <person name="Bruemmer F."/>
            <person name="Labrenz M."/>
            <person name="Spormann A.M."/>
            <person name="Op den Camp H."/>
            <person name="Overmann J."/>
            <person name="Amann R."/>
            <person name="Jetten M.S.M."/>
            <person name="Mascher T."/>
            <person name="Medema M.H."/>
            <person name="Devos D.P."/>
            <person name="Kaster A.-K."/>
            <person name="Ovreas L."/>
            <person name="Rohde M."/>
            <person name="Galperin M.Y."/>
            <person name="Jogler C."/>
        </authorList>
    </citation>
    <scope>NUCLEOTIDE SEQUENCE [LARGE SCALE GENOMIC DNA]</scope>
    <source>
        <strain evidence="10 11">HG66A1</strain>
    </source>
</reference>
<dbReference type="PANTHER" id="PTHR43731:SF14">
    <property type="entry name" value="PRESENILIN-ASSOCIATED RHOMBOID-LIKE PROTEIN, MITOCHONDRIAL"/>
    <property type="match status" value="1"/>
</dbReference>
<evidence type="ECO:0000256" key="1">
    <source>
        <dbReference type="ARBA" id="ARBA00004141"/>
    </source>
</evidence>
<dbReference type="SUPFAM" id="SSF144091">
    <property type="entry name" value="Rhomboid-like"/>
    <property type="match status" value="1"/>
</dbReference>
<sequence length="422" mass="47575">MLHSIRSFCSRFPVTAAFIAIAVGLFIAVQVYRINHNSAGQSDFDDALWKLGAVQPLVFVHDHPLIEEKDYPTGGPFDLWAGEWWRILISGFHHGDLLHLVMNCLAIGFLGHLIEPVMRNWIYALFLIVATFVSLLPEYYWEHYAVGLSGAAFAMFGMLILLRKTDEHIAEVFTDREIHWGLGWLLLCFVLTYLGILNIANAAHVTGFLYGLLAGVVVVNHSRWKSLFRFAFVALHLALIPATWLVCHPYWNGKYYWYLARHTEDLGQRITYLQKGVDLSPGEPKIGAELALSLYRTESVPFGSWETILKSLKRNRSYEKGVELARLIWKQFHSEDQKAQARAMVDEIFGDESEAWSDRLQLAQVEMVQTDLAPERGGKGPAEELLFLKEQGPQTGTLKPQDLTAPPVDPGSPQSAVEGVTL</sequence>
<dbReference type="PANTHER" id="PTHR43731">
    <property type="entry name" value="RHOMBOID PROTEASE"/>
    <property type="match status" value="1"/>
</dbReference>
<proteinExistence type="inferred from homology"/>
<feature type="transmembrane region" description="Helical" evidence="8">
    <location>
        <begin position="227"/>
        <end position="246"/>
    </location>
</feature>
<feature type="transmembrane region" description="Helical" evidence="8">
    <location>
        <begin position="143"/>
        <end position="162"/>
    </location>
</feature>
<dbReference type="Proteomes" id="UP000320421">
    <property type="component" value="Chromosome"/>
</dbReference>
<dbReference type="Pfam" id="PF01694">
    <property type="entry name" value="Rhomboid"/>
    <property type="match status" value="1"/>
</dbReference>
<feature type="region of interest" description="Disordered" evidence="7">
    <location>
        <begin position="389"/>
        <end position="422"/>
    </location>
</feature>
<dbReference type="RefSeq" id="WP_145186535.1">
    <property type="nucleotide sequence ID" value="NZ_CP036266.1"/>
</dbReference>
<evidence type="ECO:0000256" key="3">
    <source>
        <dbReference type="ARBA" id="ARBA00022692"/>
    </source>
</evidence>
<keyword evidence="5 8" id="KW-1133">Transmembrane helix</keyword>
<evidence type="ECO:0000259" key="9">
    <source>
        <dbReference type="Pfam" id="PF01694"/>
    </source>
</evidence>
<evidence type="ECO:0000256" key="5">
    <source>
        <dbReference type="ARBA" id="ARBA00022989"/>
    </source>
</evidence>
<dbReference type="GO" id="GO:0006508">
    <property type="term" value="P:proteolysis"/>
    <property type="evidence" value="ECO:0007669"/>
    <property type="project" value="UniProtKB-KW"/>
</dbReference>
<dbReference type="InterPro" id="IPR035952">
    <property type="entry name" value="Rhomboid-like_sf"/>
</dbReference>
<evidence type="ECO:0000256" key="4">
    <source>
        <dbReference type="ARBA" id="ARBA00022801"/>
    </source>
</evidence>
<keyword evidence="11" id="KW-1185">Reference proteome</keyword>
<dbReference type="InterPro" id="IPR022764">
    <property type="entry name" value="Peptidase_S54_rhomboid_dom"/>
</dbReference>
<evidence type="ECO:0000256" key="8">
    <source>
        <dbReference type="SAM" id="Phobius"/>
    </source>
</evidence>
<dbReference type="OrthoDB" id="9813074at2"/>
<organism evidence="10 11">
    <name type="scientific">Gimesia chilikensis</name>
    <dbReference type="NCBI Taxonomy" id="2605989"/>
    <lineage>
        <taxon>Bacteria</taxon>
        <taxon>Pseudomonadati</taxon>
        <taxon>Planctomycetota</taxon>
        <taxon>Planctomycetia</taxon>
        <taxon>Planctomycetales</taxon>
        <taxon>Planctomycetaceae</taxon>
        <taxon>Gimesia</taxon>
    </lineage>
</organism>
<dbReference type="Gene3D" id="1.20.1540.10">
    <property type="entry name" value="Rhomboid-like"/>
    <property type="match status" value="1"/>
</dbReference>
<evidence type="ECO:0000313" key="11">
    <source>
        <dbReference type="Proteomes" id="UP000320421"/>
    </source>
</evidence>
<keyword evidence="3 8" id="KW-0812">Transmembrane</keyword>
<feature type="transmembrane region" description="Helical" evidence="8">
    <location>
        <begin position="97"/>
        <end position="114"/>
    </location>
</feature>